<dbReference type="CDD" id="cd04485">
    <property type="entry name" value="DnaE_OBF"/>
    <property type="match status" value="1"/>
</dbReference>
<evidence type="ECO:0000313" key="14">
    <source>
        <dbReference type="EMBL" id="GGF83789.1"/>
    </source>
</evidence>
<reference evidence="14" key="2">
    <citation type="submission" date="2020-09" db="EMBL/GenBank/DDBJ databases">
        <authorList>
            <person name="Sun Q."/>
            <person name="Sedlacek I."/>
        </authorList>
    </citation>
    <scope>NUCLEOTIDE SEQUENCE</scope>
    <source>
        <strain evidence="14">CCM 7897</strain>
    </source>
</reference>
<evidence type="ECO:0000256" key="6">
    <source>
        <dbReference type="ARBA" id="ARBA00022679"/>
    </source>
</evidence>
<evidence type="ECO:0000256" key="7">
    <source>
        <dbReference type="ARBA" id="ARBA00022695"/>
    </source>
</evidence>
<dbReference type="NCBIfam" id="NF004226">
    <property type="entry name" value="PRK05673.1"/>
    <property type="match status" value="1"/>
</dbReference>
<feature type="domain" description="Polymerase/histidinol phosphatase N-terminal" evidence="13">
    <location>
        <begin position="7"/>
        <end position="74"/>
    </location>
</feature>
<comment type="catalytic activity">
    <reaction evidence="12">
        <text>DNA(n) + a 2'-deoxyribonucleoside 5'-triphosphate = DNA(n+1) + diphosphate</text>
        <dbReference type="Rhea" id="RHEA:22508"/>
        <dbReference type="Rhea" id="RHEA-COMP:17339"/>
        <dbReference type="Rhea" id="RHEA-COMP:17340"/>
        <dbReference type="ChEBI" id="CHEBI:33019"/>
        <dbReference type="ChEBI" id="CHEBI:61560"/>
        <dbReference type="ChEBI" id="CHEBI:173112"/>
        <dbReference type="EC" id="2.7.7.7"/>
    </reaction>
</comment>
<dbReference type="EMBL" id="BMCT01000009">
    <property type="protein sequence ID" value="GGF83789.1"/>
    <property type="molecule type" value="Genomic_DNA"/>
</dbReference>
<evidence type="ECO:0000259" key="13">
    <source>
        <dbReference type="SMART" id="SM00481"/>
    </source>
</evidence>
<dbReference type="Proteomes" id="UP000606044">
    <property type="component" value="Unassembled WGS sequence"/>
</dbReference>
<dbReference type="InterPro" id="IPR049821">
    <property type="entry name" value="PolIIIA_DnaE1_PHP"/>
</dbReference>
<evidence type="ECO:0000256" key="3">
    <source>
        <dbReference type="ARBA" id="ARBA00012417"/>
    </source>
</evidence>
<dbReference type="GO" id="GO:0005737">
    <property type="term" value="C:cytoplasm"/>
    <property type="evidence" value="ECO:0007669"/>
    <property type="project" value="UniProtKB-SubCell"/>
</dbReference>
<evidence type="ECO:0000256" key="12">
    <source>
        <dbReference type="ARBA" id="ARBA00049244"/>
    </source>
</evidence>
<evidence type="ECO:0000256" key="1">
    <source>
        <dbReference type="ARBA" id="ARBA00004496"/>
    </source>
</evidence>
<dbReference type="Pfam" id="PF07733">
    <property type="entry name" value="DNA_pol3_alpha"/>
    <property type="match status" value="1"/>
</dbReference>
<evidence type="ECO:0000256" key="4">
    <source>
        <dbReference type="ARBA" id="ARBA00019114"/>
    </source>
</evidence>
<dbReference type="Gene3D" id="1.10.150.870">
    <property type="match status" value="1"/>
</dbReference>
<organism evidence="14 15">
    <name type="scientific">Azorhizobium oxalatiphilum</name>
    <dbReference type="NCBI Taxonomy" id="980631"/>
    <lineage>
        <taxon>Bacteria</taxon>
        <taxon>Pseudomonadati</taxon>
        <taxon>Pseudomonadota</taxon>
        <taxon>Alphaproteobacteria</taxon>
        <taxon>Hyphomicrobiales</taxon>
        <taxon>Xanthobacteraceae</taxon>
        <taxon>Azorhizobium</taxon>
    </lineage>
</organism>
<name>A0A917FIE1_9HYPH</name>
<dbReference type="SMART" id="SM00481">
    <property type="entry name" value="POLIIIAc"/>
    <property type="match status" value="1"/>
</dbReference>
<comment type="similarity">
    <text evidence="2">Belongs to the DNA polymerase type-C family. DnaE subfamily.</text>
</comment>
<dbReference type="InterPro" id="IPR004805">
    <property type="entry name" value="DnaE2/DnaE/PolC"/>
</dbReference>
<evidence type="ECO:0000256" key="11">
    <source>
        <dbReference type="ARBA" id="ARBA00026073"/>
    </source>
</evidence>
<comment type="subunit">
    <text evidence="11">DNA polymerase III contains a core (composed of alpha, epsilon and theta chains) that associates with a tau subunit. This core dimerizes to form the POLIII' complex. PolIII' associates with the gamma complex (composed of gamma, delta, delta', psi and chi chains) and with the beta chain to form the complete DNA polymerase III complex.</text>
</comment>
<dbReference type="PANTHER" id="PTHR32294">
    <property type="entry name" value="DNA POLYMERASE III SUBUNIT ALPHA"/>
    <property type="match status" value="1"/>
</dbReference>
<keyword evidence="8" id="KW-0235">DNA replication</keyword>
<dbReference type="AlphaFoldDB" id="A0A917FIE1"/>
<dbReference type="EC" id="2.7.7.7" evidence="3"/>
<evidence type="ECO:0000256" key="2">
    <source>
        <dbReference type="ARBA" id="ARBA00009496"/>
    </source>
</evidence>
<dbReference type="InterPro" id="IPR040982">
    <property type="entry name" value="DNA_pol3_finger"/>
</dbReference>
<dbReference type="Pfam" id="PF14579">
    <property type="entry name" value="HHH_6"/>
    <property type="match status" value="1"/>
</dbReference>
<dbReference type="InterPro" id="IPR041931">
    <property type="entry name" value="DNA_pol3_alpha_thumb_dom"/>
</dbReference>
<evidence type="ECO:0000256" key="9">
    <source>
        <dbReference type="ARBA" id="ARBA00022932"/>
    </source>
</evidence>
<dbReference type="Gene3D" id="1.10.10.1600">
    <property type="entry name" value="Bacterial DNA polymerase III alpha subunit, thumb domain"/>
    <property type="match status" value="1"/>
</dbReference>
<dbReference type="Gene3D" id="3.20.20.140">
    <property type="entry name" value="Metal-dependent hydrolases"/>
    <property type="match status" value="1"/>
</dbReference>
<dbReference type="SUPFAM" id="SSF160975">
    <property type="entry name" value="AF1531-like"/>
    <property type="match status" value="1"/>
</dbReference>
<reference evidence="14" key="1">
    <citation type="journal article" date="2014" name="Int. J. Syst. Evol. Microbiol.">
        <title>Complete genome sequence of Corynebacterium casei LMG S-19264T (=DSM 44701T), isolated from a smear-ripened cheese.</title>
        <authorList>
            <consortium name="US DOE Joint Genome Institute (JGI-PGF)"/>
            <person name="Walter F."/>
            <person name="Albersmeier A."/>
            <person name="Kalinowski J."/>
            <person name="Ruckert C."/>
        </authorList>
    </citation>
    <scope>NUCLEOTIDE SEQUENCE</scope>
    <source>
        <strain evidence="14">CCM 7897</strain>
    </source>
</reference>
<dbReference type="NCBIfam" id="TIGR00594">
    <property type="entry name" value="polc"/>
    <property type="match status" value="1"/>
</dbReference>
<evidence type="ECO:0000256" key="8">
    <source>
        <dbReference type="ARBA" id="ARBA00022705"/>
    </source>
</evidence>
<comment type="caution">
    <text evidence="14">The sequence shown here is derived from an EMBL/GenBank/DDBJ whole genome shotgun (WGS) entry which is preliminary data.</text>
</comment>
<sequence length="1149" mass="125575">MRDPGFVHLHVHSAYSLLEGALTIKALEKFATADAQPALALTDTGNLFGALEFSEKMFGAGIQPIAGATLALDLPEVVTPRGGLVPKKPRIVLLAARESGWRNLMALVSRAYLDTPNDEEARITLEWLAAHGDGLIALTGGPSGPIDKALVAGHADVAATRLDQLATIFGDRLYVELQRHHWDPERVAEPGLLDLAYAKGLPLVAANEPFFGAQSDYNAHDALIAIAESKLLSEGDRRRLTPEHRFKTRAEMLELFADLPEATANTVEIAQRCAYRVRTVKPILPRFTSGGGGDALAEEAAELVRQAQEGLAARLAKHGTSDGLEVSVYEERLAYELSVIEKMKFPGYFLIVSDFIKWAKAHDIPVGPGRGSGAGSLVAYSLQITDLDPLRFGLLFERFLNPDRVSMPDFDVDFCQDRREEVIHYVQQRYGRSQVAQIITFGTLQARGVLRDVGRVLEMPYGQVDKLCKLVPQNPAAPVTLKQAIEDEPRLQEARDSEEVVKQAFDIAVRLEGLNRHASTHAAGIVIGDRPLHELVPLYRDPKSDMPVTQYNMKWVEQAGLVKFDFLGLKTLTTITTAVKLIKQLGVDLDISKIPLDDPKSYAMLARGETVGVFQVESAGMRRALVDMKADRIEDLIALVALYRPGPMANIPVYCDCKHGRAQPDYIHEKLEPYLKETFGVIIYQEQVMQIAQALSGYSLGEADLLRRAMGKKIRAEMEKQRERFVTGAGEGGVPKAQADAIFDLLAKFADYGFNKSHAAAYALVAYQTAWLKANYPTEFLAASMTLDMGNTDKLAEFRQDATRLGIKVVPPNVNLSQRDFSVVDGKIIYAMAAIKGVGGQAVDALVAARGDKPFKDLADFANRVPVKMVNKRTLENLAAAGCFDVLEKNRARVFAALENIVSHAQRMEADRASGQNDMFGSGPVAAKLPLPDAPPWMPAERLQKEYDSIGFFLTGHPLDDYAQALKKMRVQPFSDFSRAVRSGAAAGKLAATVVSRQERKTKTGNRMGIVGLSDPSGHFEAVLFSEGLAHYRDLLEPGTPVLMMVAAELNGEDVRVRIQSCERLDEATSRHHKSLRIFVDSTKPLDSIAKRLGGGGGGGRGDGEVSLVLLMEEGRAEVEIRLDGRYPVSPQIAGAIKAIPGVVQVEAA</sequence>
<keyword evidence="5" id="KW-0963">Cytoplasm</keyword>
<keyword evidence="6" id="KW-0808">Transferase</keyword>
<comment type="function">
    <text evidence="10">DNA polymerase III is a complex, multichain enzyme responsible for most of the replicative synthesis in bacteria. This DNA polymerase also exhibits 3' to 5' exonuclease activity. The alpha chain is the DNA polymerase.</text>
</comment>
<keyword evidence="9 14" id="KW-0239">DNA-directed DNA polymerase</keyword>
<dbReference type="PANTHER" id="PTHR32294:SF0">
    <property type="entry name" value="DNA POLYMERASE III SUBUNIT ALPHA"/>
    <property type="match status" value="1"/>
</dbReference>
<dbReference type="Pfam" id="PF02811">
    <property type="entry name" value="PHP"/>
    <property type="match status" value="1"/>
</dbReference>
<dbReference type="SUPFAM" id="SSF89550">
    <property type="entry name" value="PHP domain-like"/>
    <property type="match status" value="1"/>
</dbReference>
<dbReference type="RefSeq" id="WP_188583572.1">
    <property type="nucleotide sequence ID" value="NZ_BMCT01000009.1"/>
</dbReference>
<dbReference type="GO" id="GO:0003887">
    <property type="term" value="F:DNA-directed DNA polymerase activity"/>
    <property type="evidence" value="ECO:0007669"/>
    <property type="project" value="UniProtKB-KW"/>
</dbReference>
<protein>
    <recommendedName>
        <fullName evidence="4">DNA polymerase III subunit alpha</fullName>
        <ecNumber evidence="3">2.7.7.7</ecNumber>
    </recommendedName>
</protein>
<gene>
    <name evidence="14" type="primary">dnaE</name>
    <name evidence="14" type="ORF">GCM10007301_49760</name>
</gene>
<dbReference type="InterPro" id="IPR016195">
    <property type="entry name" value="Pol/histidinol_Pase-like"/>
</dbReference>
<dbReference type="InterPro" id="IPR011708">
    <property type="entry name" value="DNA_pol3_alpha_NTPase_dom"/>
</dbReference>
<proteinExistence type="inferred from homology"/>
<dbReference type="CDD" id="cd07433">
    <property type="entry name" value="PHP_PolIIIA_DnaE1"/>
    <property type="match status" value="1"/>
</dbReference>
<accession>A0A917FIE1</accession>
<keyword evidence="15" id="KW-1185">Reference proteome</keyword>
<dbReference type="InterPro" id="IPR029460">
    <property type="entry name" value="DNAPol_HHH"/>
</dbReference>
<evidence type="ECO:0000256" key="10">
    <source>
        <dbReference type="ARBA" id="ARBA00025611"/>
    </source>
</evidence>
<evidence type="ECO:0000313" key="15">
    <source>
        <dbReference type="Proteomes" id="UP000606044"/>
    </source>
</evidence>
<dbReference type="Pfam" id="PF17657">
    <property type="entry name" value="DNA_pol3_finger"/>
    <property type="match status" value="1"/>
</dbReference>
<keyword evidence="7" id="KW-0548">Nucleotidyltransferase</keyword>
<dbReference type="GO" id="GO:0006260">
    <property type="term" value="P:DNA replication"/>
    <property type="evidence" value="ECO:0007669"/>
    <property type="project" value="UniProtKB-KW"/>
</dbReference>
<comment type="subcellular location">
    <subcellularLocation>
        <location evidence="1">Cytoplasm</location>
    </subcellularLocation>
</comment>
<dbReference type="InterPro" id="IPR003141">
    <property type="entry name" value="Pol/His_phosphatase_N"/>
</dbReference>
<dbReference type="InterPro" id="IPR004013">
    <property type="entry name" value="PHP_dom"/>
</dbReference>
<dbReference type="GO" id="GO:0008408">
    <property type="term" value="F:3'-5' exonuclease activity"/>
    <property type="evidence" value="ECO:0007669"/>
    <property type="project" value="InterPro"/>
</dbReference>
<evidence type="ECO:0000256" key="5">
    <source>
        <dbReference type="ARBA" id="ARBA00022490"/>
    </source>
</evidence>